<dbReference type="PANTHER" id="PTHR24035:SF109">
    <property type="entry name" value="PROTEIN DRAPER"/>
    <property type="match status" value="1"/>
</dbReference>
<comment type="caution">
    <text evidence="8">The sequence shown here is derived from an EMBL/GenBank/DDBJ whole genome shotgun (WGS) entry which is preliminary data.</text>
</comment>
<evidence type="ECO:0000259" key="7">
    <source>
        <dbReference type="PROSITE" id="PS50026"/>
    </source>
</evidence>
<dbReference type="CDD" id="cd00054">
    <property type="entry name" value="EGF_CA"/>
    <property type="match status" value="1"/>
</dbReference>
<dbReference type="InterPro" id="IPR018097">
    <property type="entry name" value="EGF_Ca-bd_CS"/>
</dbReference>
<keyword evidence="5" id="KW-0325">Glycoprotein</keyword>
<evidence type="ECO:0000256" key="2">
    <source>
        <dbReference type="ARBA" id="ARBA00022729"/>
    </source>
</evidence>
<dbReference type="InterPro" id="IPR001881">
    <property type="entry name" value="EGF-like_Ca-bd_dom"/>
</dbReference>
<dbReference type="PRINTS" id="PR00011">
    <property type="entry name" value="EGFLAMININ"/>
</dbReference>
<dbReference type="PROSITE" id="PS01187">
    <property type="entry name" value="EGF_CA"/>
    <property type="match status" value="4"/>
</dbReference>
<evidence type="ECO:0000256" key="3">
    <source>
        <dbReference type="ARBA" id="ARBA00022737"/>
    </source>
</evidence>
<dbReference type="Gene3D" id="2.170.300.10">
    <property type="entry name" value="Tie2 ligand-binding domain superfamily"/>
    <property type="match status" value="1"/>
</dbReference>
<dbReference type="SUPFAM" id="SSF57196">
    <property type="entry name" value="EGF/Laminin"/>
    <property type="match status" value="7"/>
</dbReference>
<comment type="caution">
    <text evidence="6">Lacks conserved residue(s) required for the propagation of feature annotation.</text>
</comment>
<evidence type="ECO:0000256" key="5">
    <source>
        <dbReference type="ARBA" id="ARBA00023180"/>
    </source>
</evidence>
<dbReference type="STRING" id="400727.A0A2T7PR62"/>
<dbReference type="PROSITE" id="PS00010">
    <property type="entry name" value="ASX_HYDROXYL"/>
    <property type="match status" value="9"/>
</dbReference>
<gene>
    <name evidence="8" type="ORF">C0Q70_02874</name>
</gene>
<dbReference type="Gene3D" id="2.10.25.10">
    <property type="entry name" value="Laminin"/>
    <property type="match status" value="9"/>
</dbReference>
<dbReference type="InterPro" id="IPR052108">
    <property type="entry name" value="MEGF/SIB"/>
</dbReference>
<feature type="domain" description="EGF-like" evidence="7">
    <location>
        <begin position="314"/>
        <end position="356"/>
    </location>
</feature>
<dbReference type="InterPro" id="IPR009030">
    <property type="entry name" value="Growth_fac_rcpt_cys_sf"/>
</dbReference>
<protein>
    <recommendedName>
        <fullName evidence="7">EGF-like domain-containing protein</fullName>
    </recommendedName>
</protein>
<dbReference type="SMART" id="SM00181">
    <property type="entry name" value="EGF"/>
    <property type="match status" value="18"/>
</dbReference>
<evidence type="ECO:0000256" key="6">
    <source>
        <dbReference type="PROSITE-ProRule" id="PRU00076"/>
    </source>
</evidence>
<feature type="domain" description="EGF-like" evidence="7">
    <location>
        <begin position="490"/>
        <end position="531"/>
    </location>
</feature>
<evidence type="ECO:0000256" key="4">
    <source>
        <dbReference type="ARBA" id="ARBA00023157"/>
    </source>
</evidence>
<dbReference type="AlphaFoldDB" id="A0A2T7PR62"/>
<organism evidence="8 9">
    <name type="scientific">Pomacea canaliculata</name>
    <name type="common">Golden apple snail</name>
    <dbReference type="NCBI Taxonomy" id="400727"/>
    <lineage>
        <taxon>Eukaryota</taxon>
        <taxon>Metazoa</taxon>
        <taxon>Spiralia</taxon>
        <taxon>Lophotrochozoa</taxon>
        <taxon>Mollusca</taxon>
        <taxon>Gastropoda</taxon>
        <taxon>Caenogastropoda</taxon>
        <taxon>Architaenioglossa</taxon>
        <taxon>Ampullarioidea</taxon>
        <taxon>Ampullariidae</taxon>
        <taxon>Pomacea</taxon>
    </lineage>
</organism>
<sequence>MWYRNIRENCANNCACGLGADSCDGVSGCVCNYGWIGSRCDQDVDECQTLSVVQECQNKNAKCINFPGNYSSTVRLAINRIPAICADTDECLDFPCSQTCENFPGGYRCLCNRGFTLDNEGNCKGTTNLRRSFGAFSVVADEDECALPTTNRCQQQCINTIGSYFCHCNQSGYELDNDGFSCTARVKCGNNTCPSLNGGCSVVNGTDTCFCNSGYYYNQTINNCTQQVLNWCQLADCQYNCSEIQELPRFQCQCPDGYLLNDDKKTCRMCAAGNYGQNCSSNCTCDAQNTVNCSNVDGTCTCKTGWNGTNCDIDIDECAQSLPTSCVANSTCSNTNGSYLCVCNTGYQKLTDGNCTECTNNTYGQNCSHQCQCNLDNTVSCDHVSGNCTCKLEWEGATCDTDIDECVTNTHNCSEQKEICNNTVGGYDCTCKDGYHKDSYGICEQCANNTFGTNCSHQCQCNFTNTDSCDHVSGNCTCKLEWEGPTCETDIDECVTNTHNCSEQKEICNNTVGGYDCTCKWLSQGFYGICEQCTNNTYGQNCSHQCQCNLDNFVSCDHVSGNCTCKLEWEGPTCETDIDECTTNTYNCSDPHETCNNTVGGYDCLCVDGYQKDSSGICEQCANNTFGTNCSHQCQCNFTNTDSCDHVSGNCTCKLEWEGPTCDTDIDECVTNTHNCSEQKEICNNTVGGFDCTCKDGYHKDSYGICEQCTNNTYGQNCSHQCQCNLDNFVSCDHVSGNCTCNIKWEGPTCETDIDECTTNTYNCSDPHETCNNTVGGYDCICVDGYQKDSSGICKPCASGNFGTNCSSDCTCAAENTVNCSNVDGTCTCKSGWNGANCDQDIDECGQSPPPSCVANSTCSNTDGSYMCVCNPGFQLLPDETCTELAQIPLALTLNGSLRYSEEELENKSSDAFQNMSAEIIREYKLTVFYLFSSLDSGDVSAFTYPVCRI</sequence>
<proteinExistence type="predicted"/>
<feature type="domain" description="EGF-like" evidence="7">
    <location>
        <begin position="841"/>
        <end position="883"/>
    </location>
</feature>
<dbReference type="PANTHER" id="PTHR24035">
    <property type="entry name" value="MULTIPLE EPIDERMAL GROWTH FACTOR-LIKE DOMAINS PROTEIN"/>
    <property type="match status" value="1"/>
</dbReference>
<feature type="domain" description="EGF-like" evidence="7">
    <location>
        <begin position="577"/>
        <end position="619"/>
    </location>
</feature>
<dbReference type="PROSITE" id="PS50026">
    <property type="entry name" value="EGF_3"/>
    <property type="match status" value="8"/>
</dbReference>
<name>A0A2T7PR62_POMCA</name>
<keyword evidence="1 6" id="KW-0245">EGF-like domain</keyword>
<accession>A0A2T7PR62</accession>
<evidence type="ECO:0000313" key="9">
    <source>
        <dbReference type="Proteomes" id="UP000245119"/>
    </source>
</evidence>
<keyword evidence="2" id="KW-0732">Signal</keyword>
<dbReference type="InterPro" id="IPR049883">
    <property type="entry name" value="NOTCH1_EGF-like"/>
</dbReference>
<feature type="domain" description="EGF-like" evidence="7">
    <location>
        <begin position="402"/>
        <end position="444"/>
    </location>
</feature>
<feature type="domain" description="EGF-like" evidence="7">
    <location>
        <begin position="87"/>
        <end position="124"/>
    </location>
</feature>
<keyword evidence="9" id="KW-1185">Reference proteome</keyword>
<dbReference type="PROSITE" id="PS01186">
    <property type="entry name" value="EGF_2"/>
    <property type="match status" value="7"/>
</dbReference>
<evidence type="ECO:0000256" key="1">
    <source>
        <dbReference type="ARBA" id="ARBA00022536"/>
    </source>
</evidence>
<dbReference type="Proteomes" id="UP000245119">
    <property type="component" value="Linkage Group LG2"/>
</dbReference>
<dbReference type="InterPro" id="IPR000742">
    <property type="entry name" value="EGF"/>
</dbReference>
<dbReference type="SMART" id="SM00179">
    <property type="entry name" value="EGF_CA"/>
    <property type="match status" value="11"/>
</dbReference>
<keyword evidence="4" id="KW-1015">Disulfide bond</keyword>
<dbReference type="InterPro" id="IPR000152">
    <property type="entry name" value="EGF-type_Asp/Asn_hydroxyl_site"/>
</dbReference>
<feature type="domain" description="EGF-like" evidence="7">
    <location>
        <begin position="753"/>
        <end position="792"/>
    </location>
</feature>
<dbReference type="FunFam" id="2.10.25.10:FF:000017">
    <property type="entry name" value="latent-transforming growth factor beta-binding protein 4 isoform X1"/>
    <property type="match status" value="1"/>
</dbReference>
<reference evidence="8 9" key="1">
    <citation type="submission" date="2018-04" db="EMBL/GenBank/DDBJ databases">
        <title>The genome of golden apple snail Pomacea canaliculata provides insight into stress tolerance and invasive adaptation.</title>
        <authorList>
            <person name="Liu C."/>
            <person name="Liu B."/>
            <person name="Ren Y."/>
            <person name="Zhang Y."/>
            <person name="Wang H."/>
            <person name="Li S."/>
            <person name="Jiang F."/>
            <person name="Yin L."/>
            <person name="Zhang G."/>
            <person name="Qian W."/>
            <person name="Fan W."/>
        </authorList>
    </citation>
    <scope>NUCLEOTIDE SEQUENCE [LARGE SCALE GENOMIC DNA]</scope>
    <source>
        <strain evidence="8">SZHN2017</strain>
        <tissue evidence="8">Muscle</tissue>
    </source>
</reference>
<dbReference type="EMBL" id="PZQS01000002">
    <property type="protein sequence ID" value="PVD35905.1"/>
    <property type="molecule type" value="Genomic_DNA"/>
</dbReference>
<dbReference type="OrthoDB" id="5966313at2759"/>
<feature type="domain" description="EGF-like" evidence="7">
    <location>
        <begin position="665"/>
        <end position="707"/>
    </location>
</feature>
<dbReference type="Pfam" id="PF07645">
    <property type="entry name" value="EGF_CA"/>
    <property type="match status" value="10"/>
</dbReference>
<keyword evidence="3" id="KW-0677">Repeat</keyword>
<evidence type="ECO:0000313" key="8">
    <source>
        <dbReference type="EMBL" id="PVD35905.1"/>
    </source>
</evidence>
<dbReference type="SUPFAM" id="SSF57184">
    <property type="entry name" value="Growth factor receptor domain"/>
    <property type="match status" value="1"/>
</dbReference>
<dbReference type="GO" id="GO:0005509">
    <property type="term" value="F:calcium ion binding"/>
    <property type="evidence" value="ECO:0007669"/>
    <property type="project" value="InterPro"/>
</dbReference>